<dbReference type="SUPFAM" id="SSF56349">
    <property type="entry name" value="DNA breaking-rejoining enzymes"/>
    <property type="match status" value="1"/>
</dbReference>
<dbReference type="Proteomes" id="UP000298488">
    <property type="component" value="Unassembled WGS sequence"/>
</dbReference>
<dbReference type="InterPro" id="IPR013762">
    <property type="entry name" value="Integrase-like_cat_sf"/>
</dbReference>
<keyword evidence="2" id="KW-1185">Reference proteome</keyword>
<accession>A0A4R8VAE6</accession>
<evidence type="ECO:0000313" key="1">
    <source>
        <dbReference type="EMBL" id="TFB79879.1"/>
    </source>
</evidence>
<dbReference type="AlphaFoldDB" id="A0A4R8VAE6"/>
<dbReference type="InterPro" id="IPR011010">
    <property type="entry name" value="DNA_brk_join_enz"/>
</dbReference>
<name>A0A4R8VAE6_9MICO</name>
<gene>
    <name evidence="1" type="ORF">E3N84_07380</name>
</gene>
<dbReference type="GO" id="GO:0015074">
    <property type="term" value="P:DNA integration"/>
    <property type="evidence" value="ECO:0007669"/>
    <property type="project" value="InterPro"/>
</dbReference>
<organism evidence="1 2">
    <name type="scientific">Terrimesophilobacter mesophilus</name>
    <dbReference type="NCBI Taxonomy" id="433647"/>
    <lineage>
        <taxon>Bacteria</taxon>
        <taxon>Bacillati</taxon>
        <taxon>Actinomycetota</taxon>
        <taxon>Actinomycetes</taxon>
        <taxon>Micrococcales</taxon>
        <taxon>Microbacteriaceae</taxon>
        <taxon>Terrimesophilobacter</taxon>
    </lineage>
</organism>
<dbReference type="GO" id="GO:0003677">
    <property type="term" value="F:DNA binding"/>
    <property type="evidence" value="ECO:0007669"/>
    <property type="project" value="InterPro"/>
</dbReference>
<proteinExistence type="predicted"/>
<sequence length="315" mass="35201">MVADLIVVIIITTEDIVAVNLEPPKVAAPYWNEIGDFISTAVEEAGPAIPYRQGELLRAATGLTLWAWQTAGLPLERDVIFRRHTIERFVAEGLAHYTNSGRTTRRSQLLRMAEFLLGPKVMPPRMRPIGLPEALAPYTHEQLASFKSWAATQSPHDRRVNAEVLLSLGFGAGLAAREITNLRVGDIRLDDRGVLVEIRGDRPRAVPLLHEWEPALITFVKEHRSTDWAFLPGRTKVYKNVITNFIYWSGTTEETPQTPRMRSTWIVHHLTSGVHVVPLLRAAGVQSLEALARYVKYVPEVDPDNARAALRGCGL</sequence>
<dbReference type="Gene3D" id="1.10.443.10">
    <property type="entry name" value="Intergrase catalytic core"/>
    <property type="match status" value="1"/>
</dbReference>
<dbReference type="RefSeq" id="WP_134542249.1">
    <property type="nucleotide sequence ID" value="NZ_JACHBP010000001.1"/>
</dbReference>
<dbReference type="OrthoDB" id="5189518at2"/>
<dbReference type="GO" id="GO:0006310">
    <property type="term" value="P:DNA recombination"/>
    <property type="evidence" value="ECO:0007669"/>
    <property type="project" value="InterPro"/>
</dbReference>
<evidence type="ECO:0000313" key="2">
    <source>
        <dbReference type="Proteomes" id="UP000298488"/>
    </source>
</evidence>
<comment type="caution">
    <text evidence="1">The sequence shown here is derived from an EMBL/GenBank/DDBJ whole genome shotgun (WGS) entry which is preliminary data.</text>
</comment>
<dbReference type="EMBL" id="SOFI01000003">
    <property type="protein sequence ID" value="TFB79879.1"/>
    <property type="molecule type" value="Genomic_DNA"/>
</dbReference>
<protein>
    <submittedName>
        <fullName evidence="1">Site-specific integrase</fullName>
    </submittedName>
</protein>
<reference evidence="1 2" key="1">
    <citation type="submission" date="2019-03" db="EMBL/GenBank/DDBJ databases">
        <title>Genomics of glacier-inhabiting Cryobacterium strains.</title>
        <authorList>
            <person name="Liu Q."/>
            <person name="Xin Y.-H."/>
        </authorList>
    </citation>
    <scope>NUCLEOTIDE SEQUENCE [LARGE SCALE GENOMIC DNA]</scope>
    <source>
        <strain evidence="1 2">CGMCC 1.10440</strain>
    </source>
</reference>